<dbReference type="CDD" id="cd08321">
    <property type="entry name" value="Pyrin_ASC-like"/>
    <property type="match status" value="1"/>
</dbReference>
<name>A0A8C0G0M3_CHEAB</name>
<dbReference type="InterPro" id="IPR011029">
    <property type="entry name" value="DEATH-like_dom_sf"/>
</dbReference>
<dbReference type="SMART" id="SM01289">
    <property type="entry name" value="PYRIN"/>
    <property type="match status" value="1"/>
</dbReference>
<dbReference type="Gene3D" id="1.10.533.10">
    <property type="entry name" value="Death Domain, Fas"/>
    <property type="match status" value="1"/>
</dbReference>
<evidence type="ECO:0000313" key="3">
    <source>
        <dbReference type="Proteomes" id="UP000694404"/>
    </source>
</evidence>
<dbReference type="InterPro" id="IPR004020">
    <property type="entry name" value="DAPIN"/>
</dbReference>
<dbReference type="SUPFAM" id="SSF47986">
    <property type="entry name" value="DEATH domain"/>
    <property type="match status" value="1"/>
</dbReference>
<feature type="domain" description="Pyrin" evidence="1">
    <location>
        <begin position="1"/>
        <end position="94"/>
    </location>
</feature>
<dbReference type="AlphaFoldDB" id="A0A8C0G0M3"/>
<sequence>MAITSSKINDLLLCALDELSQENFKRFKDKLSFIDFDGGGNIPQGPLENADRIDTKNLLVKFYGEDTVLDAAIEVFTQINLRASAVKLKEEKRKGKYISFLCLDSGGYTQPPPSTPQLELGCCRGFFNSCLYC</sequence>
<proteinExistence type="predicted"/>
<protein>
    <recommendedName>
        <fullName evidence="1">Pyrin domain-containing protein</fullName>
    </recommendedName>
</protein>
<dbReference type="GeneTree" id="ENSGT00950000186352"/>
<reference evidence="2" key="2">
    <citation type="submission" date="2025-09" db="UniProtKB">
        <authorList>
            <consortium name="Ensembl"/>
        </authorList>
    </citation>
    <scope>IDENTIFICATION</scope>
</reference>
<accession>A0A8C0G0M3</accession>
<keyword evidence="3" id="KW-1185">Reference proteome</keyword>
<evidence type="ECO:0000259" key="1">
    <source>
        <dbReference type="PROSITE" id="PS50824"/>
    </source>
</evidence>
<evidence type="ECO:0000313" key="2">
    <source>
        <dbReference type="Ensembl" id="ENSCABP00000000372.1"/>
    </source>
</evidence>
<dbReference type="Pfam" id="PF02758">
    <property type="entry name" value="PYRIN"/>
    <property type="match status" value="1"/>
</dbReference>
<dbReference type="PROSITE" id="PS50824">
    <property type="entry name" value="DAPIN"/>
    <property type="match status" value="1"/>
</dbReference>
<organism evidence="2 3">
    <name type="scientific">Chelonoidis abingdonii</name>
    <name type="common">Abingdon island giant tortoise</name>
    <name type="synonym">Testudo abingdonii</name>
    <dbReference type="NCBI Taxonomy" id="106734"/>
    <lineage>
        <taxon>Eukaryota</taxon>
        <taxon>Metazoa</taxon>
        <taxon>Chordata</taxon>
        <taxon>Craniata</taxon>
        <taxon>Vertebrata</taxon>
        <taxon>Euteleostomi</taxon>
        <taxon>Archelosauria</taxon>
        <taxon>Testudinata</taxon>
        <taxon>Testudines</taxon>
        <taxon>Cryptodira</taxon>
        <taxon>Durocryptodira</taxon>
        <taxon>Testudinoidea</taxon>
        <taxon>Testudinidae</taxon>
        <taxon>Chelonoidis</taxon>
    </lineage>
</organism>
<dbReference type="OMA" id="PLEWRGI"/>
<dbReference type="Ensembl" id="ENSCABT00000000410.1">
    <property type="protein sequence ID" value="ENSCABP00000000372.1"/>
    <property type="gene ID" value="ENSCABG00000000342.1"/>
</dbReference>
<reference evidence="2" key="1">
    <citation type="submission" date="2025-08" db="UniProtKB">
        <authorList>
            <consortium name="Ensembl"/>
        </authorList>
    </citation>
    <scope>IDENTIFICATION</scope>
</reference>
<dbReference type="Proteomes" id="UP000694404">
    <property type="component" value="Unplaced"/>
</dbReference>